<dbReference type="EMBL" id="LR217720">
    <property type="protein sequence ID" value="VFP84320.1"/>
    <property type="molecule type" value="Genomic_DNA"/>
</dbReference>
<dbReference type="CDD" id="cd01335">
    <property type="entry name" value="Radical_SAM"/>
    <property type="match status" value="1"/>
</dbReference>
<keyword evidence="8 14" id="KW-0479">Metal-binding</keyword>
<evidence type="ECO:0000256" key="13">
    <source>
        <dbReference type="ARBA" id="ARBA00030756"/>
    </source>
</evidence>
<keyword evidence="10" id="KW-0408">Iron</keyword>
<dbReference type="GO" id="GO:0016853">
    <property type="term" value="F:isomerase activity"/>
    <property type="evidence" value="ECO:0007669"/>
    <property type="project" value="UniProtKB-KW"/>
</dbReference>
<evidence type="ECO:0000313" key="18">
    <source>
        <dbReference type="Proteomes" id="UP000294418"/>
    </source>
</evidence>
<comment type="similarity">
    <text evidence="4">Belongs to the radical SAM superfamily. KamA family.</text>
</comment>
<feature type="binding site" evidence="14">
    <location>
        <position position="120"/>
    </location>
    <ligand>
        <name>[4Fe-4S] cluster</name>
        <dbReference type="ChEBI" id="CHEBI:49883"/>
        <note>4Fe-4S-S-AdoMet</note>
    </ligand>
</feature>
<dbReference type="PANTHER" id="PTHR30538">
    <property type="entry name" value="LYSINE 2,3-AMINOMUTASE-RELATED"/>
    <property type="match status" value="1"/>
</dbReference>
<evidence type="ECO:0000256" key="15">
    <source>
        <dbReference type="PIRSR" id="PIRSR603739-50"/>
    </source>
</evidence>
<accession>A0A451DCX1</accession>
<dbReference type="PIRSF" id="PIRSF004911">
    <property type="entry name" value="DUF160"/>
    <property type="match status" value="1"/>
</dbReference>
<evidence type="ECO:0000256" key="11">
    <source>
        <dbReference type="ARBA" id="ARBA00023014"/>
    </source>
</evidence>
<dbReference type="Pfam" id="PF04055">
    <property type="entry name" value="Radical_SAM"/>
    <property type="match status" value="1"/>
</dbReference>
<dbReference type="NCBIfam" id="TIGR03821">
    <property type="entry name" value="EFP_modif_epmB"/>
    <property type="match status" value="1"/>
</dbReference>
<dbReference type="InterPro" id="IPR013785">
    <property type="entry name" value="Aldolase_TIM"/>
</dbReference>
<dbReference type="AlphaFoldDB" id="A0A451DCX1"/>
<feature type="binding site" evidence="14">
    <location>
        <position position="127"/>
    </location>
    <ligand>
        <name>[4Fe-4S] cluster</name>
        <dbReference type="ChEBI" id="CHEBI:49883"/>
        <note>4Fe-4S-S-AdoMet</note>
    </ligand>
</feature>
<dbReference type="SFLD" id="SFLDF00314">
    <property type="entry name" value="L-lysine_2_3-aminomutase_(yjeK"/>
    <property type="match status" value="1"/>
</dbReference>
<evidence type="ECO:0000256" key="9">
    <source>
        <dbReference type="ARBA" id="ARBA00022898"/>
    </source>
</evidence>
<dbReference type="SFLD" id="SFLDG01070">
    <property type="entry name" value="PLP-dependent"/>
    <property type="match status" value="1"/>
</dbReference>
<evidence type="ECO:0000256" key="1">
    <source>
        <dbReference type="ARBA" id="ARBA00001352"/>
    </source>
</evidence>
<dbReference type="InterPro" id="IPR022462">
    <property type="entry name" value="EpmB"/>
</dbReference>
<comment type="cofactor">
    <cofactor evidence="2 15">
        <name>pyridoxal 5'-phosphate</name>
        <dbReference type="ChEBI" id="CHEBI:597326"/>
    </cofactor>
</comment>
<dbReference type="OrthoDB" id="9770937at2"/>
<proteinExistence type="inferred from homology"/>
<keyword evidence="6 14" id="KW-0004">4Fe-4S</keyword>
<dbReference type="PANTHER" id="PTHR30538:SF1">
    <property type="entry name" value="L-LYSINE 2,3-AMINOMUTASE"/>
    <property type="match status" value="1"/>
</dbReference>
<dbReference type="PROSITE" id="PS51918">
    <property type="entry name" value="RADICAL_SAM"/>
    <property type="match status" value="1"/>
</dbReference>
<dbReference type="InterPro" id="IPR003739">
    <property type="entry name" value="Lys_aminomutase/Glu_NH3_mut"/>
</dbReference>
<feature type="domain" description="Radical SAM core" evidence="16">
    <location>
        <begin position="106"/>
        <end position="329"/>
    </location>
</feature>
<dbReference type="GO" id="GO:0051539">
    <property type="term" value="F:4 iron, 4 sulfur cluster binding"/>
    <property type="evidence" value="ECO:0007669"/>
    <property type="project" value="UniProtKB-KW"/>
</dbReference>
<keyword evidence="7" id="KW-0949">S-adenosyl-L-methionine</keyword>
<keyword evidence="9 15" id="KW-0663">Pyridoxal phosphate</keyword>
<dbReference type="GO" id="GO:0046872">
    <property type="term" value="F:metal ion binding"/>
    <property type="evidence" value="ECO:0007669"/>
    <property type="project" value="UniProtKB-KW"/>
</dbReference>
<evidence type="ECO:0000256" key="10">
    <source>
        <dbReference type="ARBA" id="ARBA00023004"/>
    </source>
</evidence>
<dbReference type="RefSeq" id="WP_157989794.1">
    <property type="nucleotide sequence ID" value="NZ_LR217720.1"/>
</dbReference>
<evidence type="ECO:0000256" key="3">
    <source>
        <dbReference type="ARBA" id="ARBA00001966"/>
    </source>
</evidence>
<keyword evidence="11 14" id="KW-0411">Iron-sulfur</keyword>
<feature type="modified residue" description="N6-(pyridoxal phosphate)lysine" evidence="15">
    <location>
        <position position="332"/>
    </location>
</feature>
<evidence type="ECO:0000256" key="8">
    <source>
        <dbReference type="ARBA" id="ARBA00022723"/>
    </source>
</evidence>
<evidence type="ECO:0000259" key="16">
    <source>
        <dbReference type="PROSITE" id="PS51918"/>
    </source>
</evidence>
<name>A0A451DCX1_9GAMM</name>
<dbReference type="SFLD" id="SFLDS00029">
    <property type="entry name" value="Radical_SAM"/>
    <property type="match status" value="1"/>
</dbReference>
<evidence type="ECO:0000313" key="17">
    <source>
        <dbReference type="EMBL" id="VFP84320.1"/>
    </source>
</evidence>
<dbReference type="SUPFAM" id="SSF102114">
    <property type="entry name" value="Radical SAM enzymes"/>
    <property type="match status" value="1"/>
</dbReference>
<feature type="binding site" evidence="14">
    <location>
        <position position="124"/>
    </location>
    <ligand>
        <name>[4Fe-4S] cluster</name>
        <dbReference type="ChEBI" id="CHEBI:49883"/>
        <note>4Fe-4S-S-AdoMet</note>
    </ligand>
</feature>
<evidence type="ECO:0000256" key="12">
    <source>
        <dbReference type="ARBA" id="ARBA00023235"/>
    </source>
</evidence>
<evidence type="ECO:0000256" key="2">
    <source>
        <dbReference type="ARBA" id="ARBA00001933"/>
    </source>
</evidence>
<sequence length="352" mass="41231">MKNTSMFPSPLQEEWWCQLKNVITNLSELLAFLELTHHTDLIVQHSAKDMFPLRVPRSFAARMRKGDPQDPLLLQVLISRQEFIDVAGYELDPLHEKRSAFFGILHKYHNRALFLVKGHCAIHCRYCFRRHFPYQEHKGNKQTWRKAIQYIKQQNHLDEVILSGGDPLLATDYELDWLFSQFEEIPHLKRLRIHSRLLVVIPQRITKTLCQRLKSSRLQVLIVTHINHMQEINEDLRHRIYMLKCADVTVLNQSVLLRHINDNAVTLAELSNALFDAGILPYYLHVLDKVQGAAHFYISDDQARFIFRDFITMVSGYMVPKLVREISGELSKTSIDLYMCLSIDKENMKNAQ</sequence>
<dbReference type="NCBIfam" id="TIGR00238">
    <property type="entry name" value="KamA family radical SAM protein"/>
    <property type="match status" value="1"/>
</dbReference>
<evidence type="ECO:0000256" key="14">
    <source>
        <dbReference type="PIRSR" id="PIRSR004911-1"/>
    </source>
</evidence>
<keyword evidence="12 17" id="KW-0413">Isomerase</keyword>
<gene>
    <name evidence="17" type="primary">epmB</name>
    <name evidence="17" type="ORF">ERCILAFE3058_402</name>
</gene>
<evidence type="ECO:0000256" key="4">
    <source>
        <dbReference type="ARBA" id="ARBA00008703"/>
    </source>
</evidence>
<dbReference type="InterPro" id="IPR007197">
    <property type="entry name" value="rSAM"/>
</dbReference>
<comment type="cofactor">
    <cofactor evidence="3">
        <name>[4Fe-4S] cluster</name>
        <dbReference type="ChEBI" id="CHEBI:49883"/>
    </cofactor>
</comment>
<protein>
    <recommendedName>
        <fullName evidence="5">L-lysine 2,3-aminomutase</fullName>
    </recommendedName>
    <alternativeName>
        <fullName evidence="13">EF-P post-translational modification enzyme B</fullName>
    </alternativeName>
</protein>
<dbReference type="Proteomes" id="UP000294418">
    <property type="component" value="Chromosome"/>
</dbReference>
<evidence type="ECO:0000256" key="5">
    <source>
        <dbReference type="ARBA" id="ARBA00022363"/>
    </source>
</evidence>
<evidence type="ECO:0000256" key="6">
    <source>
        <dbReference type="ARBA" id="ARBA00022485"/>
    </source>
</evidence>
<dbReference type="InterPro" id="IPR058240">
    <property type="entry name" value="rSAM_sf"/>
</dbReference>
<comment type="catalytic activity">
    <reaction evidence="1">
        <text>L-lysine = D-beta-lysine</text>
        <dbReference type="Rhea" id="RHEA:44148"/>
        <dbReference type="ChEBI" id="CHEBI:32551"/>
        <dbReference type="ChEBI" id="CHEBI:84138"/>
    </reaction>
</comment>
<organism evidence="17 18">
    <name type="scientific">Candidatus Erwinia haradaeae</name>
    <dbReference type="NCBI Taxonomy" id="1922217"/>
    <lineage>
        <taxon>Bacteria</taxon>
        <taxon>Pseudomonadati</taxon>
        <taxon>Pseudomonadota</taxon>
        <taxon>Gammaproteobacteria</taxon>
        <taxon>Enterobacterales</taxon>
        <taxon>Erwiniaceae</taxon>
        <taxon>Erwinia</taxon>
    </lineage>
</organism>
<dbReference type="Gene3D" id="3.20.20.70">
    <property type="entry name" value="Aldolase class I"/>
    <property type="match status" value="1"/>
</dbReference>
<evidence type="ECO:0000256" key="7">
    <source>
        <dbReference type="ARBA" id="ARBA00022691"/>
    </source>
</evidence>
<reference evidence="17 18" key="1">
    <citation type="submission" date="2019-02" db="EMBL/GenBank/DDBJ databases">
        <authorList>
            <person name="Manzano-Marin A."/>
            <person name="Manzano-Marin A."/>
        </authorList>
    </citation>
    <scope>NUCLEOTIDE SEQUENCE [LARGE SCALE GENOMIC DNA]</scope>
    <source>
        <strain evidence="17 18">ErCilaricifoliae</strain>
    </source>
</reference>